<reference evidence="2" key="1">
    <citation type="journal article" date="2021" name="Mol. Plant Pathol.">
        <title>A 20-kb lineage-specific genomic region tames virulence in pathogenic amphidiploid Verticillium longisporum.</title>
        <authorList>
            <person name="Harting R."/>
            <person name="Starke J."/>
            <person name="Kusch H."/>
            <person name="Poggeler S."/>
            <person name="Maurus I."/>
            <person name="Schluter R."/>
            <person name="Landesfeind M."/>
            <person name="Bulla I."/>
            <person name="Nowrousian M."/>
            <person name="de Jonge R."/>
            <person name="Stahlhut G."/>
            <person name="Hoff K.J."/>
            <person name="Asshauer K.P."/>
            <person name="Thurmer A."/>
            <person name="Stanke M."/>
            <person name="Daniel R."/>
            <person name="Morgenstern B."/>
            <person name="Thomma B.P.H.J."/>
            <person name="Kronstad J.W."/>
            <person name="Braus-Stromeyer S.A."/>
            <person name="Braus G.H."/>
        </authorList>
    </citation>
    <scope>NUCLEOTIDE SEQUENCE</scope>
    <source>
        <strain evidence="2">Vl32</strain>
    </source>
</reference>
<feature type="compositionally biased region" description="Low complexity" evidence="1">
    <location>
        <begin position="73"/>
        <end position="87"/>
    </location>
</feature>
<sequence>MTAIPRHGHEALKGICSRWHPGPGVTSSALRTPKPTTGSREVPSSGPCTLHIATAITLPGLPRSMSGGESPQSLSRHMSTSSSSANV</sequence>
<dbReference type="AlphaFoldDB" id="A0A8I2Z6I5"/>
<dbReference type="EMBL" id="JAEMWZ010000435">
    <property type="protein sequence ID" value="KAG7117779.1"/>
    <property type="molecule type" value="Genomic_DNA"/>
</dbReference>
<evidence type="ECO:0000313" key="3">
    <source>
        <dbReference type="Proteomes" id="UP000689129"/>
    </source>
</evidence>
<dbReference type="Proteomes" id="UP000689129">
    <property type="component" value="Unassembled WGS sequence"/>
</dbReference>
<feature type="region of interest" description="Disordered" evidence="1">
    <location>
        <begin position="59"/>
        <end position="87"/>
    </location>
</feature>
<evidence type="ECO:0000256" key="1">
    <source>
        <dbReference type="SAM" id="MobiDB-lite"/>
    </source>
</evidence>
<evidence type="ECO:0000313" key="2">
    <source>
        <dbReference type="EMBL" id="KAG7117779.1"/>
    </source>
</evidence>
<name>A0A8I2Z6I5_VERLO</name>
<gene>
    <name evidence="2" type="ORF">HYQ45_015695</name>
</gene>
<organism evidence="2 3">
    <name type="scientific">Verticillium longisporum</name>
    <name type="common">Verticillium dahliae var. longisporum</name>
    <dbReference type="NCBI Taxonomy" id="100787"/>
    <lineage>
        <taxon>Eukaryota</taxon>
        <taxon>Fungi</taxon>
        <taxon>Dikarya</taxon>
        <taxon>Ascomycota</taxon>
        <taxon>Pezizomycotina</taxon>
        <taxon>Sordariomycetes</taxon>
        <taxon>Hypocreomycetidae</taxon>
        <taxon>Glomerellales</taxon>
        <taxon>Plectosphaerellaceae</taxon>
        <taxon>Verticillium</taxon>
    </lineage>
</organism>
<feature type="compositionally biased region" description="Polar residues" evidence="1">
    <location>
        <begin position="25"/>
        <end position="39"/>
    </location>
</feature>
<feature type="region of interest" description="Disordered" evidence="1">
    <location>
        <begin position="15"/>
        <end position="47"/>
    </location>
</feature>
<protein>
    <submittedName>
        <fullName evidence="2">Uncharacterized protein</fullName>
    </submittedName>
</protein>
<comment type="caution">
    <text evidence="2">The sequence shown here is derived from an EMBL/GenBank/DDBJ whole genome shotgun (WGS) entry which is preliminary data.</text>
</comment>
<proteinExistence type="predicted"/>
<accession>A0A8I2Z6I5</accession>